<dbReference type="OrthoDB" id="6481786at2759"/>
<dbReference type="Gene3D" id="1.10.357.50">
    <property type="match status" value="1"/>
</dbReference>
<dbReference type="PANTHER" id="PTHR45999">
    <property type="entry name" value="UNC-13-4A, ISOFORM B"/>
    <property type="match status" value="1"/>
</dbReference>
<keyword evidence="2" id="KW-0268">Exocytosis</keyword>
<dbReference type="STRING" id="6945.B7QFR9"/>
<dbReference type="AlphaFoldDB" id="B7QFR9"/>
<dbReference type="EMBL" id="DS926965">
    <property type="protein sequence ID" value="EEC17691.1"/>
    <property type="molecule type" value="Genomic_DNA"/>
</dbReference>
<dbReference type="PANTHER" id="PTHR45999:SF4">
    <property type="entry name" value="UNC-13-4A, ISOFORM B"/>
    <property type="match status" value="1"/>
</dbReference>
<evidence type="ECO:0000313" key="6">
    <source>
        <dbReference type="Proteomes" id="UP000001555"/>
    </source>
</evidence>
<organism>
    <name type="scientific">Ixodes scapularis</name>
    <name type="common">Black-legged tick</name>
    <name type="synonym">Deer tick</name>
    <dbReference type="NCBI Taxonomy" id="6945"/>
    <lineage>
        <taxon>Eukaryota</taxon>
        <taxon>Metazoa</taxon>
        <taxon>Ecdysozoa</taxon>
        <taxon>Arthropoda</taxon>
        <taxon>Chelicerata</taxon>
        <taxon>Arachnida</taxon>
        <taxon>Acari</taxon>
        <taxon>Parasitiformes</taxon>
        <taxon>Ixodida</taxon>
        <taxon>Ixodoidea</taxon>
        <taxon>Ixodidae</taxon>
        <taxon>Ixodinae</taxon>
        <taxon>Ixodes</taxon>
    </lineage>
</organism>
<dbReference type="SMART" id="SM00239">
    <property type="entry name" value="C2"/>
    <property type="match status" value="1"/>
</dbReference>
<dbReference type="VEuPathDB" id="VectorBase:ISCW012316"/>
<evidence type="ECO:0000256" key="1">
    <source>
        <dbReference type="ARBA" id="ARBA00005823"/>
    </source>
</evidence>
<dbReference type="InterPro" id="IPR035892">
    <property type="entry name" value="C2_domain_sf"/>
</dbReference>
<sequence length="395" mass="44952">MEPRRASSLSDVSDLNQTVSANKRDDLCSQCIRISRHCVGKATRPYKASPEELLDYIRLIFADVFELKGEREILEQAEGIPLPNLKLCVRILQAEGLYTAETELVGLDTYGLLWVDELRKVKTSVQRRTATPRWNEDILVEVNDWTKGSLTVEVWKKDPHSIANSLRSFVYFSSYRECLRALRSVLQTLCRQKNDNLIAEWFEWAQKPALTWIERFVDGDTMMPVNATDKIGSSARDTSTTIQEQFMVLWKNLNWPNPSVATKFALIVSACALLFTQKTEEKVKRQKYFEVIGDYGVSTRLCVAINNITAIVNCLEAIQRSIVECFHRDPQYDDVLADLCAPVQKAADSIATSVLRLTDGVLLKIEPEITRLVENIHRVITKLESEKGPKTPVMH</sequence>
<dbReference type="PROSITE" id="PS50004">
    <property type="entry name" value="C2"/>
    <property type="match status" value="1"/>
</dbReference>
<evidence type="ECO:0000259" key="3">
    <source>
        <dbReference type="PROSITE" id="PS50004"/>
    </source>
</evidence>
<evidence type="ECO:0000256" key="2">
    <source>
        <dbReference type="ARBA" id="ARBA00022483"/>
    </source>
</evidence>
<dbReference type="InParanoid" id="B7QFR9"/>
<accession>B7QFR9</accession>
<dbReference type="Pfam" id="PF00168">
    <property type="entry name" value="C2"/>
    <property type="match status" value="1"/>
</dbReference>
<protein>
    <recommendedName>
        <fullName evidence="3">C2 domain-containing protein</fullName>
    </recommendedName>
</protein>
<gene>
    <name evidence="4" type="ORF">IscW_ISCW012316</name>
</gene>
<reference evidence="4 6" key="1">
    <citation type="submission" date="2008-03" db="EMBL/GenBank/DDBJ databases">
        <title>Annotation of Ixodes scapularis.</title>
        <authorList>
            <consortium name="Ixodes scapularis Genome Project Consortium"/>
            <person name="Caler E."/>
            <person name="Hannick L.I."/>
            <person name="Bidwell S."/>
            <person name="Joardar V."/>
            <person name="Thiagarajan M."/>
            <person name="Amedeo P."/>
            <person name="Galinsky K.J."/>
            <person name="Schobel S."/>
            <person name="Inman J."/>
            <person name="Hostetler J."/>
            <person name="Miller J."/>
            <person name="Hammond M."/>
            <person name="Megy K."/>
            <person name="Lawson D."/>
            <person name="Kodira C."/>
            <person name="Sutton G."/>
            <person name="Meyer J."/>
            <person name="Hill C.A."/>
            <person name="Birren B."/>
            <person name="Nene V."/>
            <person name="Collins F."/>
            <person name="Alarcon-Chaidez F."/>
            <person name="Wikel S."/>
            <person name="Strausberg R."/>
        </authorList>
    </citation>
    <scope>NUCLEOTIDE SEQUENCE [LARGE SCALE GENOMIC DNA]</scope>
    <source>
        <strain evidence="6">Wikel</strain>
        <strain evidence="4">Wikel colony</strain>
    </source>
</reference>
<reference evidence="5" key="2">
    <citation type="submission" date="2020-05" db="UniProtKB">
        <authorList>
            <consortium name="EnsemblMetazoa"/>
        </authorList>
    </citation>
    <scope>IDENTIFICATION</scope>
    <source>
        <strain evidence="5">wikel</strain>
    </source>
</reference>
<dbReference type="SUPFAM" id="SSF49562">
    <property type="entry name" value="C2 domain (Calcium/lipid-binding domain, CaLB)"/>
    <property type="match status" value="1"/>
</dbReference>
<dbReference type="VEuPathDB" id="VectorBase:ISCI012316"/>
<dbReference type="CDD" id="cd00030">
    <property type="entry name" value="C2"/>
    <property type="match status" value="1"/>
</dbReference>
<dbReference type="Proteomes" id="UP000001555">
    <property type="component" value="Unassembled WGS sequence"/>
</dbReference>
<dbReference type="EnsemblMetazoa" id="ISCW012316-RA">
    <property type="protein sequence ID" value="ISCW012316-PA"/>
    <property type="gene ID" value="ISCW012316"/>
</dbReference>
<dbReference type="InterPro" id="IPR052095">
    <property type="entry name" value="UNC-13_domain"/>
</dbReference>
<dbReference type="PaxDb" id="6945-B7QFR9"/>
<dbReference type="VEuPathDB" id="VectorBase:ISCP_018836"/>
<comment type="similarity">
    <text evidence="1">Belongs to the unc-13 family.</text>
</comment>
<keyword evidence="6" id="KW-1185">Reference proteome</keyword>
<evidence type="ECO:0000313" key="4">
    <source>
        <dbReference type="EMBL" id="EEC17691.1"/>
    </source>
</evidence>
<dbReference type="HOGENOM" id="CLU_698856_0_0_1"/>
<dbReference type="InterPro" id="IPR000008">
    <property type="entry name" value="C2_dom"/>
</dbReference>
<proteinExistence type="inferred from homology"/>
<dbReference type="Gene3D" id="2.60.40.150">
    <property type="entry name" value="C2 domain"/>
    <property type="match status" value="1"/>
</dbReference>
<evidence type="ECO:0000313" key="5">
    <source>
        <dbReference type="EnsemblMetazoa" id="ISCW012316-PA"/>
    </source>
</evidence>
<feature type="domain" description="C2" evidence="3">
    <location>
        <begin position="67"/>
        <end position="189"/>
    </location>
</feature>
<dbReference type="GO" id="GO:0006887">
    <property type="term" value="P:exocytosis"/>
    <property type="evidence" value="ECO:0007669"/>
    <property type="project" value="UniProtKB-KW"/>
</dbReference>
<dbReference type="EMBL" id="ABJB010748149">
    <property type="status" value="NOT_ANNOTATED_CDS"/>
    <property type="molecule type" value="Genomic_DNA"/>
</dbReference>
<name>B7QFR9_IXOSC</name>